<dbReference type="Proteomes" id="UP001196413">
    <property type="component" value="Unassembled WGS sequence"/>
</dbReference>
<keyword evidence="5" id="KW-0067">ATP-binding</keyword>
<dbReference type="InterPro" id="IPR001650">
    <property type="entry name" value="Helicase_C-like"/>
</dbReference>
<dbReference type="GO" id="GO:0043186">
    <property type="term" value="C:P granule"/>
    <property type="evidence" value="ECO:0007669"/>
    <property type="project" value="UniProtKB-ARBA"/>
</dbReference>
<protein>
    <recommendedName>
        <fullName evidence="1">RNA helicase</fullName>
        <ecNumber evidence="1">3.6.4.13</ecNumber>
    </recommendedName>
</protein>
<evidence type="ECO:0000256" key="1">
    <source>
        <dbReference type="ARBA" id="ARBA00012552"/>
    </source>
</evidence>
<dbReference type="EC" id="3.6.4.13" evidence="1"/>
<evidence type="ECO:0000256" key="5">
    <source>
        <dbReference type="ARBA" id="ARBA00022840"/>
    </source>
</evidence>
<keyword evidence="2" id="KW-0547">Nucleotide-binding</keyword>
<dbReference type="CDD" id="cd18787">
    <property type="entry name" value="SF2_C_DEAD"/>
    <property type="match status" value="1"/>
</dbReference>
<evidence type="ECO:0000313" key="8">
    <source>
        <dbReference type="Proteomes" id="UP001196413"/>
    </source>
</evidence>
<feature type="domain" description="Helicase C-terminal" evidence="6">
    <location>
        <begin position="34"/>
        <end position="179"/>
    </location>
</feature>
<dbReference type="Pfam" id="PF00271">
    <property type="entry name" value="Helicase_C"/>
    <property type="match status" value="1"/>
</dbReference>
<dbReference type="PANTHER" id="PTHR47958">
    <property type="entry name" value="ATP-DEPENDENT RNA HELICASE DBP3"/>
    <property type="match status" value="1"/>
</dbReference>
<organism evidence="7 8">
    <name type="scientific">Parelaphostrongylus tenuis</name>
    <name type="common">Meningeal worm</name>
    <dbReference type="NCBI Taxonomy" id="148309"/>
    <lineage>
        <taxon>Eukaryota</taxon>
        <taxon>Metazoa</taxon>
        <taxon>Ecdysozoa</taxon>
        <taxon>Nematoda</taxon>
        <taxon>Chromadorea</taxon>
        <taxon>Rhabditida</taxon>
        <taxon>Rhabditina</taxon>
        <taxon>Rhabditomorpha</taxon>
        <taxon>Strongyloidea</taxon>
        <taxon>Metastrongylidae</taxon>
        <taxon>Parelaphostrongylus</taxon>
    </lineage>
</organism>
<accession>A0AAD5N7N4</accession>
<name>A0AAD5N7N4_PARTN</name>
<gene>
    <name evidence="7" type="primary">LAF1_7</name>
    <name evidence="7" type="ORF">KIN20_021207</name>
</gene>
<sequence>MPNHVFLAVGRVGSTSANILQKVIWVEEHEKRSYLMDILDAEVQNSLTVVFVEKKRRAADLARYIQSYGYEVASIHGDLKQFEREEQLKSFRSGVAQILVATAVAERGLDIPNVKHVINYDLPTEIDEYVHRIGRTGRAGNIGLATSFFNEMNCKIAGDLVKLMIEANQEIPDWLETIACETTRCGSRNGAIRGGRGSSGNRKLGGSEHRVQCDSTQVCGPGGQPKGCQDDRGGFDSAATRHINRLPEKQDWFGE</sequence>
<comment type="caution">
    <text evidence="7">The sequence shown here is derived from an EMBL/GenBank/DDBJ whole genome shotgun (WGS) entry which is preliminary data.</text>
</comment>
<keyword evidence="3" id="KW-0378">Hydrolase</keyword>
<evidence type="ECO:0000256" key="2">
    <source>
        <dbReference type="ARBA" id="ARBA00022741"/>
    </source>
</evidence>
<keyword evidence="8" id="KW-1185">Reference proteome</keyword>
<dbReference type="Gene3D" id="3.40.50.300">
    <property type="entry name" value="P-loop containing nucleotide triphosphate hydrolases"/>
    <property type="match status" value="1"/>
</dbReference>
<proteinExistence type="predicted"/>
<dbReference type="GO" id="GO:0016787">
    <property type="term" value="F:hydrolase activity"/>
    <property type="evidence" value="ECO:0007669"/>
    <property type="project" value="UniProtKB-KW"/>
</dbReference>
<evidence type="ECO:0000256" key="4">
    <source>
        <dbReference type="ARBA" id="ARBA00022806"/>
    </source>
</evidence>
<evidence type="ECO:0000313" key="7">
    <source>
        <dbReference type="EMBL" id="KAJ1361849.1"/>
    </source>
</evidence>
<evidence type="ECO:0000256" key="3">
    <source>
        <dbReference type="ARBA" id="ARBA00022801"/>
    </source>
</evidence>
<dbReference type="PROSITE" id="PS51194">
    <property type="entry name" value="HELICASE_CTER"/>
    <property type="match status" value="1"/>
</dbReference>
<evidence type="ECO:0000259" key="6">
    <source>
        <dbReference type="PROSITE" id="PS51194"/>
    </source>
</evidence>
<dbReference type="InterPro" id="IPR027417">
    <property type="entry name" value="P-loop_NTPase"/>
</dbReference>
<dbReference type="SMART" id="SM00490">
    <property type="entry name" value="HELICc"/>
    <property type="match status" value="1"/>
</dbReference>
<reference evidence="7" key="1">
    <citation type="submission" date="2021-06" db="EMBL/GenBank/DDBJ databases">
        <title>Parelaphostrongylus tenuis whole genome reference sequence.</title>
        <authorList>
            <person name="Garwood T.J."/>
            <person name="Larsen P.A."/>
            <person name="Fountain-Jones N.M."/>
            <person name="Garbe J.R."/>
            <person name="Macchietto M.G."/>
            <person name="Kania S.A."/>
            <person name="Gerhold R.W."/>
            <person name="Richards J.E."/>
            <person name="Wolf T.M."/>
        </authorList>
    </citation>
    <scope>NUCLEOTIDE SEQUENCE</scope>
    <source>
        <strain evidence="7">MNPRO001-30</strain>
        <tissue evidence="7">Meninges</tissue>
    </source>
</reference>
<dbReference type="GO" id="GO:0005524">
    <property type="term" value="F:ATP binding"/>
    <property type="evidence" value="ECO:0007669"/>
    <property type="project" value="UniProtKB-KW"/>
</dbReference>
<dbReference type="FunFam" id="3.40.50.300:FF:000008">
    <property type="entry name" value="ATP-dependent RNA helicase RhlB"/>
    <property type="match status" value="1"/>
</dbReference>
<dbReference type="GO" id="GO:0003724">
    <property type="term" value="F:RNA helicase activity"/>
    <property type="evidence" value="ECO:0007669"/>
    <property type="project" value="UniProtKB-EC"/>
</dbReference>
<keyword evidence="4" id="KW-0347">Helicase</keyword>
<dbReference type="AlphaFoldDB" id="A0AAD5N7N4"/>
<dbReference type="EMBL" id="JAHQIW010004279">
    <property type="protein sequence ID" value="KAJ1361849.1"/>
    <property type="molecule type" value="Genomic_DNA"/>
</dbReference>
<dbReference type="SUPFAM" id="SSF52540">
    <property type="entry name" value="P-loop containing nucleoside triphosphate hydrolases"/>
    <property type="match status" value="1"/>
</dbReference>